<organism evidence="1 2">
    <name type="scientific">Streptomyces brasiliscabiei</name>
    <dbReference type="NCBI Taxonomy" id="2736302"/>
    <lineage>
        <taxon>Bacteria</taxon>
        <taxon>Bacillati</taxon>
        <taxon>Actinomycetota</taxon>
        <taxon>Actinomycetes</taxon>
        <taxon>Kitasatosporales</taxon>
        <taxon>Streptomycetaceae</taxon>
        <taxon>Streptomyces</taxon>
    </lineage>
</organism>
<proteinExistence type="predicted"/>
<reference evidence="1 2" key="1">
    <citation type="submission" date="2024-03" db="EMBL/GenBank/DDBJ databases">
        <title>First Report of Pectobacterium brasiliscabiei causing potato scab in china.</title>
        <authorList>
            <person name="Handique U."/>
        </authorList>
    </citation>
    <scope>NUCLEOTIDE SEQUENCE [LARGE SCALE GENOMIC DNA]</scope>
    <source>
        <strain evidence="1 2">ZRIMU1503</strain>
    </source>
</reference>
<dbReference type="Gene3D" id="1.20.5.5270">
    <property type="match status" value="1"/>
</dbReference>
<name>A0ABU8GWF6_9ACTN</name>
<dbReference type="InterPro" id="IPR027065">
    <property type="entry name" value="Lon_Prtase"/>
</dbReference>
<protein>
    <submittedName>
        <fullName evidence="1">Uncharacterized protein</fullName>
    </submittedName>
</protein>
<accession>A0ABU8GWF6</accession>
<evidence type="ECO:0000313" key="1">
    <source>
        <dbReference type="EMBL" id="MEI5617520.1"/>
    </source>
</evidence>
<comment type="caution">
    <text evidence="1">The sequence shown here is derived from an EMBL/GenBank/DDBJ whole genome shotgun (WGS) entry which is preliminary data.</text>
</comment>
<dbReference type="PANTHER" id="PTHR10046">
    <property type="entry name" value="ATP DEPENDENT LON PROTEASE FAMILY MEMBER"/>
    <property type="match status" value="1"/>
</dbReference>
<dbReference type="EMBL" id="JBBAYM010000726">
    <property type="protein sequence ID" value="MEI5617520.1"/>
    <property type="molecule type" value="Genomic_DNA"/>
</dbReference>
<keyword evidence="2" id="KW-1185">Reference proteome</keyword>
<feature type="non-terminal residue" evidence="1">
    <location>
        <position position="1"/>
    </location>
</feature>
<dbReference type="Proteomes" id="UP001365781">
    <property type="component" value="Unassembled WGS sequence"/>
</dbReference>
<gene>
    <name evidence="1" type="ORF">WB403_51395</name>
</gene>
<sequence>QREYYLNEQLKAIQSELGGGDGEETNEIQELQDKIDTLKLSKEARAKAQAELKKLKTMQPMSAEATVIRNYLDVLLGLPWGK</sequence>
<feature type="non-terminal residue" evidence="1">
    <location>
        <position position="82"/>
    </location>
</feature>
<evidence type="ECO:0000313" key="2">
    <source>
        <dbReference type="Proteomes" id="UP001365781"/>
    </source>
</evidence>
<dbReference type="Gene3D" id="1.20.58.1480">
    <property type="match status" value="1"/>
</dbReference>